<evidence type="ECO:0000313" key="2">
    <source>
        <dbReference type="Proteomes" id="UP000050482"/>
    </source>
</evidence>
<sequence length="62" mass="7340">MSNQHTENHNDNFTFVGALKNNDHFEAIVDHKNLEFEHSKGYPIPWRQIHRANVPHLGRHSR</sequence>
<reference evidence="1 2" key="1">
    <citation type="submission" date="2015-09" db="EMBL/GenBank/DDBJ databases">
        <title>Draft genome sequence of Alicyclobacillus ferrooxydans DSM 22381.</title>
        <authorList>
            <person name="Hemp J."/>
        </authorList>
    </citation>
    <scope>NUCLEOTIDE SEQUENCE [LARGE SCALE GENOMIC DNA]</scope>
    <source>
        <strain evidence="1 2">TC-34</strain>
    </source>
</reference>
<name>A0A0P9EAI4_9BACL</name>
<dbReference type="PATRIC" id="fig|471514.4.peg.2120"/>
<dbReference type="OrthoDB" id="2376709at2"/>
<proteinExistence type="predicted"/>
<dbReference type="Proteomes" id="UP000050482">
    <property type="component" value="Unassembled WGS sequence"/>
</dbReference>
<accession>A0A0P9EAI4</accession>
<organism evidence="1 2">
    <name type="scientific">Alicyclobacillus ferrooxydans</name>
    <dbReference type="NCBI Taxonomy" id="471514"/>
    <lineage>
        <taxon>Bacteria</taxon>
        <taxon>Bacillati</taxon>
        <taxon>Bacillota</taxon>
        <taxon>Bacilli</taxon>
        <taxon>Bacillales</taxon>
        <taxon>Alicyclobacillaceae</taxon>
        <taxon>Alicyclobacillus</taxon>
    </lineage>
</organism>
<dbReference type="STRING" id="471514.AN477_22935"/>
<protein>
    <submittedName>
        <fullName evidence="1">Uncharacterized protein</fullName>
    </submittedName>
</protein>
<dbReference type="RefSeq" id="WP_054971505.1">
    <property type="nucleotide sequence ID" value="NZ_LJCO01000107.1"/>
</dbReference>
<dbReference type="AlphaFoldDB" id="A0A0P9EAI4"/>
<dbReference type="EMBL" id="LJCO01000107">
    <property type="protein sequence ID" value="KPV39346.1"/>
    <property type="molecule type" value="Genomic_DNA"/>
</dbReference>
<gene>
    <name evidence="1" type="ORF">AN477_22935</name>
</gene>
<evidence type="ECO:0000313" key="1">
    <source>
        <dbReference type="EMBL" id="KPV39346.1"/>
    </source>
</evidence>
<comment type="caution">
    <text evidence="1">The sequence shown here is derived from an EMBL/GenBank/DDBJ whole genome shotgun (WGS) entry which is preliminary data.</text>
</comment>
<keyword evidence="2" id="KW-1185">Reference proteome</keyword>